<gene>
    <name evidence="2" type="ORF">C8A03DRAFT_37858</name>
</gene>
<evidence type="ECO:0000313" key="3">
    <source>
        <dbReference type="Proteomes" id="UP001303760"/>
    </source>
</evidence>
<keyword evidence="3" id="KW-1185">Reference proteome</keyword>
<comment type="caution">
    <text evidence="2">The sequence shown here is derived from an EMBL/GenBank/DDBJ whole genome shotgun (WGS) entry which is preliminary data.</text>
</comment>
<dbReference type="AlphaFoldDB" id="A0AAN7C2W0"/>
<proteinExistence type="predicted"/>
<evidence type="ECO:0000256" key="1">
    <source>
        <dbReference type="SAM" id="MobiDB-lite"/>
    </source>
</evidence>
<dbReference type="EMBL" id="MU860378">
    <property type="protein sequence ID" value="KAK4234373.1"/>
    <property type="molecule type" value="Genomic_DNA"/>
</dbReference>
<protein>
    <submittedName>
        <fullName evidence="2">Uncharacterized protein</fullName>
    </submittedName>
</protein>
<accession>A0AAN7C2W0</accession>
<dbReference type="Proteomes" id="UP001303760">
    <property type="component" value="Unassembled WGS sequence"/>
</dbReference>
<feature type="region of interest" description="Disordered" evidence="1">
    <location>
        <begin position="1"/>
        <end position="22"/>
    </location>
</feature>
<name>A0AAN7C2W0_9PEZI</name>
<feature type="compositionally biased region" description="Basic and acidic residues" evidence="1">
    <location>
        <begin position="1"/>
        <end position="10"/>
    </location>
</feature>
<feature type="region of interest" description="Disordered" evidence="1">
    <location>
        <begin position="65"/>
        <end position="92"/>
    </location>
</feature>
<sequence>MSPKDADKASRKQPSLPYRPDDLQRVTTLIPEFRPEIALALGCQKGFASTFQELVNDARRIEASRRVPRDPNALEPTTKNVPAATERAKVRNKSRQRITQLLISANEAYEKLNPLAYLT</sequence>
<reference evidence="2" key="2">
    <citation type="submission" date="2023-05" db="EMBL/GenBank/DDBJ databases">
        <authorList>
            <consortium name="Lawrence Berkeley National Laboratory"/>
            <person name="Steindorff A."/>
            <person name="Hensen N."/>
            <person name="Bonometti L."/>
            <person name="Westerberg I."/>
            <person name="Brannstrom I.O."/>
            <person name="Guillou S."/>
            <person name="Cros-Aarteil S."/>
            <person name="Calhoun S."/>
            <person name="Haridas S."/>
            <person name="Kuo A."/>
            <person name="Mondo S."/>
            <person name="Pangilinan J."/>
            <person name="Riley R."/>
            <person name="Labutti K."/>
            <person name="Andreopoulos B."/>
            <person name="Lipzen A."/>
            <person name="Chen C."/>
            <person name="Yanf M."/>
            <person name="Daum C."/>
            <person name="Ng V."/>
            <person name="Clum A."/>
            <person name="Ohm R."/>
            <person name="Martin F."/>
            <person name="Silar P."/>
            <person name="Natvig D."/>
            <person name="Lalanne C."/>
            <person name="Gautier V."/>
            <person name="Ament-Velasquez S.L."/>
            <person name="Kruys A."/>
            <person name="Hutchinson M.I."/>
            <person name="Powell A.J."/>
            <person name="Barry K."/>
            <person name="Miller A.N."/>
            <person name="Grigoriev I.V."/>
            <person name="Debuchy R."/>
            <person name="Gladieux P."/>
            <person name="Thoren M.H."/>
            <person name="Johannesson H."/>
        </authorList>
    </citation>
    <scope>NUCLEOTIDE SEQUENCE</scope>
    <source>
        <strain evidence="2">CBS 532.94</strain>
    </source>
</reference>
<evidence type="ECO:0000313" key="2">
    <source>
        <dbReference type="EMBL" id="KAK4234373.1"/>
    </source>
</evidence>
<organism evidence="2 3">
    <name type="scientific">Achaetomium macrosporum</name>
    <dbReference type="NCBI Taxonomy" id="79813"/>
    <lineage>
        <taxon>Eukaryota</taxon>
        <taxon>Fungi</taxon>
        <taxon>Dikarya</taxon>
        <taxon>Ascomycota</taxon>
        <taxon>Pezizomycotina</taxon>
        <taxon>Sordariomycetes</taxon>
        <taxon>Sordariomycetidae</taxon>
        <taxon>Sordariales</taxon>
        <taxon>Chaetomiaceae</taxon>
        <taxon>Achaetomium</taxon>
    </lineage>
</organism>
<reference evidence="2" key="1">
    <citation type="journal article" date="2023" name="Mol. Phylogenet. Evol.">
        <title>Genome-scale phylogeny and comparative genomics of the fungal order Sordariales.</title>
        <authorList>
            <person name="Hensen N."/>
            <person name="Bonometti L."/>
            <person name="Westerberg I."/>
            <person name="Brannstrom I.O."/>
            <person name="Guillou S."/>
            <person name="Cros-Aarteil S."/>
            <person name="Calhoun S."/>
            <person name="Haridas S."/>
            <person name="Kuo A."/>
            <person name="Mondo S."/>
            <person name="Pangilinan J."/>
            <person name="Riley R."/>
            <person name="LaButti K."/>
            <person name="Andreopoulos B."/>
            <person name="Lipzen A."/>
            <person name="Chen C."/>
            <person name="Yan M."/>
            <person name="Daum C."/>
            <person name="Ng V."/>
            <person name="Clum A."/>
            <person name="Steindorff A."/>
            <person name="Ohm R.A."/>
            <person name="Martin F."/>
            <person name="Silar P."/>
            <person name="Natvig D.O."/>
            <person name="Lalanne C."/>
            <person name="Gautier V."/>
            <person name="Ament-Velasquez S.L."/>
            <person name="Kruys A."/>
            <person name="Hutchinson M.I."/>
            <person name="Powell A.J."/>
            <person name="Barry K."/>
            <person name="Miller A.N."/>
            <person name="Grigoriev I.V."/>
            <person name="Debuchy R."/>
            <person name="Gladieux P."/>
            <person name="Hiltunen Thoren M."/>
            <person name="Johannesson H."/>
        </authorList>
    </citation>
    <scope>NUCLEOTIDE SEQUENCE</scope>
    <source>
        <strain evidence="2">CBS 532.94</strain>
    </source>
</reference>